<name>A0ACC1QG84_9HYPO</name>
<gene>
    <name evidence="1" type="ORF">NLG97_g10010</name>
</gene>
<proteinExistence type="predicted"/>
<accession>A0ACC1QG84</accession>
<sequence>MVGFVGDAGAGKSSVINSLLDFAGLVKSAGDGGACTAVATEFHYHDSDTFSIEVELFSESELLESLMLLLSFYCSWHNEEDEARGGGDKERAKLATDTFGSMFQGQLSADTLQKTTENGMRLLFARLIAEFRPSNENLVQIGLTQERCKDELQRFSESKSSTWPFIRKIKLFSNAHILSRGLILVDLPGLRDSNSARRNITEKCARQCDEIFAVCDISRAVDDSTVQYIFDMAKHLHNVSIICTHSEAIQAEEAMRDWKGQELRDLRALHDIIGAESRDSLQLRKMISDISDQDDPTPDLMARSWKLQRRRATVEKSLEDNEYKEKKLLMEARNHNITQRLRSKYSELTVHDRLEVFCVSNMEYQGKRNLPQNESLRYLNLSGIFALRRYCVSLVSESQHRAAKEFIMGQVPELLEKVAIWIQSGADTLNAERRLAVMRAVDALESQLTSALDDPTGPLNNIPEFLSEQYRRRISGPSYNAFCRKYGEHAPKNERHRNWNAEASEQMVCDLQGPWDELEKSVGGNRDAVVGSLKRAYALVVANAGSELRNGLISHVHRALNAKQRAFLYEIDAILYQTEMNIRELRIDGLSAIYTSFLVGLMKATYEECGMDSGSGLTQRNQHRITRDFSDERLFLRLMAKIDSGFRELTSKTEEAVLKAKESYLEQVGATLDLARDENTARESRRDLAFHGRVRQAMEVAKQRIQAVCDGIDA</sequence>
<comment type="caution">
    <text evidence="1">The sequence shown here is derived from an EMBL/GenBank/DDBJ whole genome shotgun (WGS) entry which is preliminary data.</text>
</comment>
<keyword evidence="2" id="KW-1185">Reference proteome</keyword>
<protein>
    <submittedName>
        <fullName evidence="1">Uncharacterized protein</fullName>
    </submittedName>
</protein>
<dbReference type="Proteomes" id="UP001148737">
    <property type="component" value="Unassembled WGS sequence"/>
</dbReference>
<evidence type="ECO:0000313" key="1">
    <source>
        <dbReference type="EMBL" id="KAJ3474062.1"/>
    </source>
</evidence>
<reference evidence="1" key="1">
    <citation type="submission" date="2022-07" db="EMBL/GenBank/DDBJ databases">
        <title>Genome Sequence of Lecanicillium saksenae.</title>
        <authorList>
            <person name="Buettner E."/>
        </authorList>
    </citation>
    <scope>NUCLEOTIDE SEQUENCE</scope>
    <source>
        <strain evidence="1">VT-O1</strain>
    </source>
</reference>
<dbReference type="EMBL" id="JANAKD010002282">
    <property type="protein sequence ID" value="KAJ3474062.1"/>
    <property type="molecule type" value="Genomic_DNA"/>
</dbReference>
<evidence type="ECO:0000313" key="2">
    <source>
        <dbReference type="Proteomes" id="UP001148737"/>
    </source>
</evidence>
<organism evidence="1 2">
    <name type="scientific">Lecanicillium saksenae</name>
    <dbReference type="NCBI Taxonomy" id="468837"/>
    <lineage>
        <taxon>Eukaryota</taxon>
        <taxon>Fungi</taxon>
        <taxon>Dikarya</taxon>
        <taxon>Ascomycota</taxon>
        <taxon>Pezizomycotina</taxon>
        <taxon>Sordariomycetes</taxon>
        <taxon>Hypocreomycetidae</taxon>
        <taxon>Hypocreales</taxon>
        <taxon>Cordycipitaceae</taxon>
        <taxon>Lecanicillium</taxon>
    </lineage>
</organism>